<evidence type="ECO:0000256" key="2">
    <source>
        <dbReference type="SAM" id="MobiDB-lite"/>
    </source>
</evidence>
<organism evidence="5 6">
    <name type="scientific">Acropora cervicornis</name>
    <name type="common">Staghorn coral</name>
    <dbReference type="NCBI Taxonomy" id="6130"/>
    <lineage>
        <taxon>Eukaryota</taxon>
        <taxon>Metazoa</taxon>
        <taxon>Cnidaria</taxon>
        <taxon>Anthozoa</taxon>
        <taxon>Hexacorallia</taxon>
        <taxon>Scleractinia</taxon>
        <taxon>Astrocoeniina</taxon>
        <taxon>Acroporidae</taxon>
        <taxon>Acropora</taxon>
    </lineage>
</organism>
<reference evidence="5" key="1">
    <citation type="journal article" date="2023" name="G3 (Bethesda)">
        <title>Whole genome assembly and annotation of the endangered Caribbean coral Acropora cervicornis.</title>
        <authorList>
            <person name="Selwyn J.D."/>
            <person name="Vollmer S.V."/>
        </authorList>
    </citation>
    <scope>NUCLEOTIDE SEQUENCE</scope>
    <source>
        <strain evidence="5">K2</strain>
    </source>
</reference>
<dbReference type="InterPro" id="IPR029071">
    <property type="entry name" value="Ubiquitin-like_domsf"/>
</dbReference>
<accession>A0AAD9QN27</accession>
<dbReference type="Gene3D" id="1.10.533.10">
    <property type="entry name" value="Death Domain, Fas"/>
    <property type="match status" value="1"/>
</dbReference>
<name>A0AAD9QN27_ACRCE</name>
<dbReference type="SMART" id="SM00031">
    <property type="entry name" value="DED"/>
    <property type="match status" value="1"/>
</dbReference>
<dbReference type="PROSITE" id="PS50168">
    <property type="entry name" value="DED"/>
    <property type="match status" value="1"/>
</dbReference>
<dbReference type="GO" id="GO:0006915">
    <property type="term" value="P:apoptotic process"/>
    <property type="evidence" value="ECO:0007669"/>
    <property type="project" value="UniProtKB-KW"/>
</dbReference>
<keyword evidence="6" id="KW-1185">Reference proteome</keyword>
<feature type="region of interest" description="Disordered" evidence="2">
    <location>
        <begin position="140"/>
        <end position="164"/>
    </location>
</feature>
<feature type="compositionally biased region" description="Basic and acidic residues" evidence="2">
    <location>
        <begin position="140"/>
        <end position="157"/>
    </location>
</feature>
<feature type="compositionally biased region" description="Acidic residues" evidence="2">
    <location>
        <begin position="225"/>
        <end position="239"/>
    </location>
</feature>
<reference evidence="5" key="2">
    <citation type="journal article" date="2023" name="Science">
        <title>Genomic signatures of disease resistance in endangered staghorn corals.</title>
        <authorList>
            <person name="Vollmer S.V."/>
            <person name="Selwyn J.D."/>
            <person name="Despard B.A."/>
            <person name="Roesel C.L."/>
        </authorList>
    </citation>
    <scope>NUCLEOTIDE SEQUENCE</scope>
    <source>
        <strain evidence="5">K2</strain>
    </source>
</reference>
<evidence type="ECO:0000313" key="5">
    <source>
        <dbReference type="EMBL" id="KAK2564282.1"/>
    </source>
</evidence>
<dbReference type="InterPro" id="IPR001875">
    <property type="entry name" value="DED_dom"/>
</dbReference>
<proteinExistence type="predicted"/>
<dbReference type="GO" id="GO:0042981">
    <property type="term" value="P:regulation of apoptotic process"/>
    <property type="evidence" value="ECO:0007669"/>
    <property type="project" value="InterPro"/>
</dbReference>
<dbReference type="PANTHER" id="PTHR48169:SF7">
    <property type="entry name" value="CASPASE 10"/>
    <property type="match status" value="1"/>
</dbReference>
<dbReference type="EMBL" id="JARQWQ010000023">
    <property type="protein sequence ID" value="KAK2564282.1"/>
    <property type="molecule type" value="Genomic_DNA"/>
</dbReference>
<dbReference type="CDD" id="cd00045">
    <property type="entry name" value="DED"/>
    <property type="match status" value="1"/>
</dbReference>
<feature type="region of interest" description="Disordered" evidence="2">
    <location>
        <begin position="216"/>
        <end position="274"/>
    </location>
</feature>
<dbReference type="InterPro" id="IPR000626">
    <property type="entry name" value="Ubiquitin-like_dom"/>
</dbReference>
<evidence type="ECO:0000259" key="4">
    <source>
        <dbReference type="PROSITE" id="PS50168"/>
    </source>
</evidence>
<evidence type="ECO:0000313" key="6">
    <source>
        <dbReference type="Proteomes" id="UP001249851"/>
    </source>
</evidence>
<dbReference type="Proteomes" id="UP001249851">
    <property type="component" value="Unassembled WGS sequence"/>
</dbReference>
<keyword evidence="1" id="KW-0053">Apoptosis</keyword>
<dbReference type="PROSITE" id="PS50053">
    <property type="entry name" value="UBIQUITIN_2"/>
    <property type="match status" value="1"/>
</dbReference>
<sequence length="824" mass="90760">MEKVEFKSFLLSLSKKLGQSDLDQLKFVLEPFVSHGRSEGLKEAFQYFAELERLGKLAPTDLSLLRTGFKEIGRQDLVDELDERKDYFNQLFHSKSKDHQNGKFDVACDGNDSNSLQTTAKLIGNMKDDDLLVQDSEDGHKESKDIFFPDESAHGPHIDPLVVSNATLPEPRSDEELRAALGSCGINSSEGPGLAQAGQKEPCKSVTCTSPVNTLKQHNQALDNDVSDGVEDEKAESEEPSGNKGEVSSEAQGHQSSPHEYGGARPKHQTFKHPVSSESTFLCPQTQMDQGYGTILSSGTASGKQPIEDECSTSSPFGHIVEDDKSSDGAMATSKCKAYHSTDPQPSGVPSHQNSKSLDTLLSSIPGFNPAQLSLGPENILEVQEILKDLRLWQQLNLANAGQSTQHPTFQDGNFPSTDSTVQPRSYDKGGYSVVISNGTLCHSNKERGIVMMKTGTQFQIAIANNNDFDAEVDITFGGMFLGFWLVEAKRSLQNPLIVEGAAWAEGRLKFFSASDTSAPKAKEEYYGGVPGQNGIVELEFKPEELKPRFCVQHVYGNNSRQEILMPNFETATIGDLKREINKKFSSEVALLMVNGCILEEDKTISSYALKDETIIEVLFTEEPLLIEGPERNQQTMLIEPRKTSIQDVKEFIASKIGIPLDKQRVSYCGKDMCDSNSPSLLQIFITAKATPVFKVSALIENSEPPKERKLRGFGASRSTGRTFRGIPGSTSCDSDESMIAYSDSRPRASLLRGDHDNDHGNVNTFGELQEGRALLCGDEESVYKQFQEDKRPVKFSKEHAVKMVIQLVIGTYWASQIIGTYWA</sequence>
<dbReference type="PANTHER" id="PTHR48169">
    <property type="entry name" value="DED DOMAIN-CONTAINING PROTEIN"/>
    <property type="match status" value="1"/>
</dbReference>
<dbReference type="Pfam" id="PF01335">
    <property type="entry name" value="DED"/>
    <property type="match status" value="1"/>
</dbReference>
<dbReference type="SUPFAM" id="SSF47986">
    <property type="entry name" value="DEATH domain"/>
    <property type="match status" value="1"/>
</dbReference>
<protein>
    <recommendedName>
        <fullName evidence="7">Ubiquitin-like domain-containing protein</fullName>
    </recommendedName>
</protein>
<dbReference type="SUPFAM" id="SSF54236">
    <property type="entry name" value="Ubiquitin-like"/>
    <property type="match status" value="2"/>
</dbReference>
<evidence type="ECO:0000259" key="3">
    <source>
        <dbReference type="PROSITE" id="PS50053"/>
    </source>
</evidence>
<feature type="region of interest" description="Disordered" evidence="2">
    <location>
        <begin position="404"/>
        <end position="423"/>
    </location>
</feature>
<evidence type="ECO:0000256" key="1">
    <source>
        <dbReference type="ARBA" id="ARBA00022703"/>
    </source>
</evidence>
<comment type="caution">
    <text evidence="5">The sequence shown here is derived from an EMBL/GenBank/DDBJ whole genome shotgun (WGS) entry which is preliminary data.</text>
</comment>
<feature type="compositionally biased region" description="Polar residues" evidence="2">
    <location>
        <begin position="342"/>
        <end position="356"/>
    </location>
</feature>
<feature type="region of interest" description="Disordered" evidence="2">
    <location>
        <begin position="325"/>
        <end position="356"/>
    </location>
</feature>
<evidence type="ECO:0008006" key="7">
    <source>
        <dbReference type="Google" id="ProtNLM"/>
    </source>
</evidence>
<feature type="domain" description="DED" evidence="4">
    <location>
        <begin position="5"/>
        <end position="83"/>
    </location>
</feature>
<dbReference type="InterPro" id="IPR011029">
    <property type="entry name" value="DEATH-like_dom_sf"/>
</dbReference>
<feature type="compositionally biased region" description="Polar residues" evidence="2">
    <location>
        <begin position="249"/>
        <end position="258"/>
    </location>
</feature>
<dbReference type="AlphaFoldDB" id="A0AAD9QN27"/>
<dbReference type="CDD" id="cd17039">
    <property type="entry name" value="Ubl_ubiquitin_like"/>
    <property type="match status" value="1"/>
</dbReference>
<dbReference type="Gene3D" id="3.10.20.90">
    <property type="entry name" value="Phosphatidylinositol 3-kinase Catalytic Subunit, Chain A, domain 1"/>
    <property type="match status" value="1"/>
</dbReference>
<feature type="domain" description="Ubiquitin-like" evidence="3">
    <location>
        <begin position="643"/>
        <end position="684"/>
    </location>
</feature>
<gene>
    <name evidence="5" type="ORF">P5673_012537</name>
</gene>